<feature type="region of interest" description="Disordered" evidence="1">
    <location>
        <begin position="41"/>
        <end position="111"/>
    </location>
</feature>
<gene>
    <name evidence="2" type="primary">SYCE2</name>
</gene>
<dbReference type="PANTHER" id="PTHR28398:SF1">
    <property type="entry name" value="SYNAPTONEMAL COMPLEX CENTRAL ELEMENT PROTEIN 2"/>
    <property type="match status" value="1"/>
</dbReference>
<dbReference type="Ensembl" id="ENSSSUT00005023479.1">
    <property type="protein sequence ID" value="ENSSSUP00005020530.1"/>
    <property type="gene ID" value="ENSSSUG00005013322.1"/>
</dbReference>
<dbReference type="Proteomes" id="UP000472268">
    <property type="component" value="Chromosome 12"/>
</dbReference>
<dbReference type="PANTHER" id="PTHR28398">
    <property type="entry name" value="SYNAPTONEMAL COMPLEX CENTRAL ELEMENT PROTEIN 2"/>
    <property type="match status" value="1"/>
</dbReference>
<dbReference type="AlphaFoldDB" id="A0A673UH14"/>
<feature type="compositionally biased region" description="Polar residues" evidence="1">
    <location>
        <begin position="167"/>
        <end position="177"/>
    </location>
</feature>
<reference evidence="2" key="2">
    <citation type="submission" date="2025-08" db="UniProtKB">
        <authorList>
            <consortium name="Ensembl"/>
        </authorList>
    </citation>
    <scope>IDENTIFICATION</scope>
</reference>
<feature type="compositionally biased region" description="Basic and acidic residues" evidence="1">
    <location>
        <begin position="134"/>
        <end position="154"/>
    </location>
</feature>
<evidence type="ECO:0000313" key="2">
    <source>
        <dbReference type="Ensembl" id="ENSSSUP00005020530.1"/>
    </source>
</evidence>
<sequence length="312" mass="34337">MTRGRSRVEKGSDTQAPHPFLFYFFFCLFSFLDGLEPAHASVRGPAPPELRASPQAVPGSPPLSSRAPGLVGPPVPAPRGPPGGPRPCAAAHGGAQGRRGVRSGGGGGSDSFSSSLPWLLMPWLCSQVDMPQVECKDQEPPPLGDRKEQPQGDENREEETGLVPARSQGSSPSIATSSANHQLMTLEGKLGPYFSSLDSSIDILKKRTQELIENINESRQKDHALMTNFRDNLKIRVSDLAEKLEERMYQIYNHHNKIIQEKLQEFTQKMAKISHLETELKQVCHTVETVYKDLCVQPEATPAEEERAHRDG</sequence>
<protein>
    <recommendedName>
        <fullName evidence="4">Synaptonemal complex central element protein 2</fullName>
    </recommendedName>
</protein>
<feature type="region of interest" description="Disordered" evidence="1">
    <location>
        <begin position="134"/>
        <end position="177"/>
    </location>
</feature>
<feature type="compositionally biased region" description="Gly residues" evidence="1">
    <location>
        <begin position="94"/>
        <end position="109"/>
    </location>
</feature>
<dbReference type="OMA" id="SANHQLM"/>
<reference evidence="2" key="3">
    <citation type="submission" date="2025-09" db="UniProtKB">
        <authorList>
            <consortium name="Ensembl"/>
        </authorList>
    </citation>
    <scope>IDENTIFICATION</scope>
</reference>
<dbReference type="InterPro" id="IPR034609">
    <property type="entry name" value="Syce2"/>
</dbReference>
<evidence type="ECO:0000313" key="3">
    <source>
        <dbReference type="Proteomes" id="UP000472268"/>
    </source>
</evidence>
<dbReference type="GO" id="GO:0007130">
    <property type="term" value="P:synaptonemal complex assembly"/>
    <property type="evidence" value="ECO:0007669"/>
    <property type="project" value="InterPro"/>
</dbReference>
<dbReference type="GO" id="GO:0000801">
    <property type="term" value="C:central element"/>
    <property type="evidence" value="ECO:0007669"/>
    <property type="project" value="InterPro"/>
</dbReference>
<accession>A0A673UH14</accession>
<organism evidence="2 3">
    <name type="scientific">Suricata suricatta</name>
    <name type="common">Meerkat</name>
    <dbReference type="NCBI Taxonomy" id="37032"/>
    <lineage>
        <taxon>Eukaryota</taxon>
        <taxon>Metazoa</taxon>
        <taxon>Chordata</taxon>
        <taxon>Craniata</taxon>
        <taxon>Vertebrata</taxon>
        <taxon>Euteleostomi</taxon>
        <taxon>Mammalia</taxon>
        <taxon>Eutheria</taxon>
        <taxon>Laurasiatheria</taxon>
        <taxon>Carnivora</taxon>
        <taxon>Feliformia</taxon>
        <taxon>Herpestidae</taxon>
        <taxon>Suricata</taxon>
    </lineage>
</organism>
<feature type="compositionally biased region" description="Pro residues" evidence="1">
    <location>
        <begin position="71"/>
        <end position="85"/>
    </location>
</feature>
<proteinExistence type="predicted"/>
<reference evidence="2 3" key="1">
    <citation type="submission" date="2019-05" db="EMBL/GenBank/DDBJ databases">
        <title>A Chromosome-scale Meerkat (S. suricatta) Genome Assembly.</title>
        <authorList>
            <person name="Dudchenko O."/>
            <person name="Lieberman Aiden E."/>
            <person name="Tung J."/>
            <person name="Barreiro L.B."/>
            <person name="Clutton-Brock T.H."/>
        </authorList>
    </citation>
    <scope>NUCLEOTIDE SEQUENCE [LARGE SCALE GENOMIC DNA]</scope>
</reference>
<evidence type="ECO:0000256" key="1">
    <source>
        <dbReference type="SAM" id="MobiDB-lite"/>
    </source>
</evidence>
<name>A0A673UH14_SURSU</name>
<evidence type="ECO:0008006" key="4">
    <source>
        <dbReference type="Google" id="ProtNLM"/>
    </source>
</evidence>
<keyword evidence="3" id="KW-1185">Reference proteome</keyword>